<dbReference type="InterPro" id="IPR045584">
    <property type="entry name" value="Pilin-like"/>
</dbReference>
<keyword evidence="1" id="KW-0472">Membrane</keyword>
<feature type="transmembrane region" description="Helical" evidence="1">
    <location>
        <begin position="16"/>
        <end position="37"/>
    </location>
</feature>
<dbReference type="NCBIfam" id="TIGR02532">
    <property type="entry name" value="IV_pilin_GFxxxE"/>
    <property type="match status" value="1"/>
</dbReference>
<reference evidence="3" key="2">
    <citation type="journal article" date="2016" name="Environ. Microbiol. Rep.">
        <title>Analysis of defence systems and a conjugative IncP-1 plasmid in the marine polyaromatic hydrocarbons-degrading bacterium Cycloclasticus sp. 78-ME.</title>
        <authorList>
            <person name="Yakimov M.M."/>
            <person name="Crisafi F."/>
            <person name="Messina E."/>
            <person name="Smedile F."/>
            <person name="Lopatina A."/>
            <person name="Denaro R."/>
            <person name="Pieper D.H."/>
            <person name="Golyshin P.N."/>
            <person name="Giuliano L."/>
        </authorList>
    </citation>
    <scope>NUCLEOTIDE SEQUENCE [LARGE SCALE GENOMIC DNA]</scope>
    <source>
        <strain evidence="3">78-ME</strain>
    </source>
</reference>
<keyword evidence="1" id="KW-0812">Transmembrane</keyword>
<evidence type="ECO:0000256" key="1">
    <source>
        <dbReference type="SAM" id="Phobius"/>
    </source>
</evidence>
<dbReference type="Pfam" id="PF07963">
    <property type="entry name" value="N_methyl"/>
    <property type="match status" value="1"/>
</dbReference>
<gene>
    <name evidence="2" type="ORF">CYCME_0558</name>
</gene>
<dbReference type="SUPFAM" id="SSF54523">
    <property type="entry name" value="Pili subunits"/>
    <property type="match status" value="1"/>
</dbReference>
<dbReference type="EMBL" id="CP005996">
    <property type="protein sequence ID" value="AGS38899.1"/>
    <property type="molecule type" value="Genomic_DNA"/>
</dbReference>
<proteinExistence type="predicted"/>
<dbReference type="PROSITE" id="PS00409">
    <property type="entry name" value="PROKAR_NTER_METHYL"/>
    <property type="match status" value="1"/>
</dbReference>
<dbReference type="Gene3D" id="3.30.700.10">
    <property type="entry name" value="Glycoprotein, Type 4 Pilin"/>
    <property type="match status" value="1"/>
</dbReference>
<sequence length="196" mass="20439">MNLIIEGKDMNTKQQGFTLVEIAIVLVIIGLLLGGVLKGQEMIKSAKVKSQMQQIDGISAAFNTYQDKYGAMPGDDANAAANTGVAGLAAGNGNGDISRAEGNARVWQHLEGANLLAGYTPGANGRFLNKYGQQTFVDSNYAGLSGAIVCTSVPNDVAVEIDRKIDNGDGASGSMRRHNQTAYPATAGNSWICTAA</sequence>
<protein>
    <recommendedName>
        <fullName evidence="4">Prepilin-type N-terminal cleavage/methylation domain-containing protein</fullName>
    </recommendedName>
</protein>
<accession>S5T5R7</accession>
<dbReference type="RefSeq" id="WP_020932089.1">
    <property type="nucleotide sequence ID" value="NC_021917.1"/>
</dbReference>
<dbReference type="PATRIC" id="fig|1198232.3.peg.566"/>
<keyword evidence="3" id="KW-1185">Reference proteome</keyword>
<dbReference type="eggNOG" id="COG2165">
    <property type="taxonomic scope" value="Bacteria"/>
</dbReference>
<keyword evidence="1" id="KW-1133">Transmembrane helix</keyword>
<dbReference type="InterPro" id="IPR012902">
    <property type="entry name" value="N_methyl_site"/>
</dbReference>
<evidence type="ECO:0008006" key="4">
    <source>
        <dbReference type="Google" id="ProtNLM"/>
    </source>
</evidence>
<dbReference type="AlphaFoldDB" id="S5T5R7"/>
<dbReference type="HOGENOM" id="CLU_078515_1_0_6"/>
<name>S5T5R7_9GAMM</name>
<dbReference type="KEGG" id="cza:CYCME_0558"/>
<evidence type="ECO:0000313" key="2">
    <source>
        <dbReference type="EMBL" id="AGS38899.1"/>
    </source>
</evidence>
<dbReference type="Proteomes" id="UP000015380">
    <property type="component" value="Chromosome"/>
</dbReference>
<reference evidence="2 3" key="1">
    <citation type="submission" date="2013-05" db="EMBL/GenBank/DDBJ databases">
        <title>Between feast and famine: a lifestyle of most important marine PAH-degrading bacterium Cycloclasticus sp. 7ME.</title>
        <authorList>
            <person name="Yakimov M.M."/>
            <person name="Messina E."/>
            <person name="Genovese M."/>
            <person name="Denaro R."/>
            <person name="Crisafi F."/>
            <person name="Russo D."/>
            <person name="Cappello S."/>
            <person name="Santisi S."/>
            <person name="Smedile F."/>
            <person name="Golyshina O.V."/>
            <person name="Tran H."/>
            <person name="Pieper D.H."/>
            <person name="Golyshin P.N."/>
            <person name="Giuliano L."/>
        </authorList>
    </citation>
    <scope>NUCLEOTIDE SEQUENCE [LARGE SCALE GENOMIC DNA]</scope>
    <source>
        <strain evidence="2 3">78-ME</strain>
    </source>
</reference>
<organism evidence="2 3">
    <name type="scientific">Cycloclasticus zancles 78-ME</name>
    <dbReference type="NCBI Taxonomy" id="1198232"/>
    <lineage>
        <taxon>Bacteria</taxon>
        <taxon>Pseudomonadati</taxon>
        <taxon>Pseudomonadota</taxon>
        <taxon>Gammaproteobacteria</taxon>
        <taxon>Thiotrichales</taxon>
        <taxon>Piscirickettsiaceae</taxon>
        <taxon>Cycloclasticus</taxon>
    </lineage>
</organism>
<evidence type="ECO:0000313" key="3">
    <source>
        <dbReference type="Proteomes" id="UP000015380"/>
    </source>
</evidence>